<protein>
    <recommendedName>
        <fullName evidence="4">HTH cro/C1-type domain-containing protein</fullName>
    </recommendedName>
</protein>
<evidence type="ECO:0000313" key="2">
    <source>
        <dbReference type="EMBL" id="BCM23826.1"/>
    </source>
</evidence>
<reference evidence="2" key="1">
    <citation type="journal article" date="2021" name="Arch. Microbiol.">
        <title>Methyloradius palustris gen. nov., sp. nov., a methanol-oxidizing bacterium isolated from snow.</title>
        <authorList>
            <person name="Miyadera T."/>
            <person name="Kojima H."/>
            <person name="Fukui M."/>
        </authorList>
    </citation>
    <scope>NUCLEOTIDE SEQUENCE</scope>
    <source>
        <strain evidence="2">Zm11</strain>
    </source>
</reference>
<dbReference type="RefSeq" id="WP_221764407.1">
    <property type="nucleotide sequence ID" value="NZ_AP024110.1"/>
</dbReference>
<evidence type="ECO:0000256" key="1">
    <source>
        <dbReference type="SAM" id="MobiDB-lite"/>
    </source>
</evidence>
<name>A0A8D5G5R2_9PROT</name>
<sequence length="223" mass="24833">MAIKKEYALTRAEFDEAIVTLRLNVSEVSKETNIPRSYMSEFRNGDRQLRPEHLAKLKDYFESKGIVFEDSPPEPASHPPATLPNAPPLAAAPYKFLPVYLDVDQPAVIKTQGVIQDNDARLAVLLQQTASRDDGFFSESEFSEDTQEALQEVFTLMAANYVLWRSLSGWPALGLSASGADPQTIKDIVFETFREALVKAGLFRDAPPDEPDEEAETEEELPA</sequence>
<dbReference type="Gene3D" id="1.10.260.40">
    <property type="entry name" value="lambda repressor-like DNA-binding domains"/>
    <property type="match status" value="1"/>
</dbReference>
<keyword evidence="3" id="KW-1185">Reference proteome</keyword>
<evidence type="ECO:0008006" key="4">
    <source>
        <dbReference type="Google" id="ProtNLM"/>
    </source>
</evidence>
<organism evidence="2 3">
    <name type="scientific">Methyloradius palustris</name>
    <dbReference type="NCBI Taxonomy" id="2778876"/>
    <lineage>
        <taxon>Bacteria</taxon>
        <taxon>Pseudomonadati</taxon>
        <taxon>Pseudomonadota</taxon>
        <taxon>Betaproteobacteria</taxon>
        <taxon>Nitrosomonadales</taxon>
        <taxon>Methylophilaceae</taxon>
        <taxon>Methyloradius</taxon>
    </lineage>
</organism>
<dbReference type="KEGG" id="mpau:ZMTM_00850"/>
<proteinExistence type="predicted"/>
<accession>A0A8D5G5R2</accession>
<dbReference type="InterPro" id="IPR010982">
    <property type="entry name" value="Lambda_DNA-bd_dom_sf"/>
</dbReference>
<dbReference type="AlphaFoldDB" id="A0A8D5G5R2"/>
<dbReference type="EMBL" id="AP024110">
    <property type="protein sequence ID" value="BCM23826.1"/>
    <property type="molecule type" value="Genomic_DNA"/>
</dbReference>
<dbReference type="SUPFAM" id="SSF47413">
    <property type="entry name" value="lambda repressor-like DNA-binding domains"/>
    <property type="match status" value="1"/>
</dbReference>
<gene>
    <name evidence="2" type="ORF">ZMTM_00850</name>
</gene>
<dbReference type="Proteomes" id="UP000826722">
    <property type="component" value="Chromosome"/>
</dbReference>
<feature type="region of interest" description="Disordered" evidence="1">
    <location>
        <begin position="203"/>
        <end position="223"/>
    </location>
</feature>
<feature type="compositionally biased region" description="Acidic residues" evidence="1">
    <location>
        <begin position="208"/>
        <end position="223"/>
    </location>
</feature>
<dbReference type="GO" id="GO:0003677">
    <property type="term" value="F:DNA binding"/>
    <property type="evidence" value="ECO:0007669"/>
    <property type="project" value="InterPro"/>
</dbReference>
<evidence type="ECO:0000313" key="3">
    <source>
        <dbReference type="Proteomes" id="UP000826722"/>
    </source>
</evidence>